<organism evidence="2 4">
    <name type="scientific">Limosilactobacillus reuteri MM4-1A</name>
    <dbReference type="NCBI Taxonomy" id="548485"/>
    <lineage>
        <taxon>Bacteria</taxon>
        <taxon>Bacillati</taxon>
        <taxon>Bacillota</taxon>
        <taxon>Bacilli</taxon>
        <taxon>Lactobacillales</taxon>
        <taxon>Lactobacillaceae</taxon>
        <taxon>Limosilactobacillus</taxon>
    </lineage>
</organism>
<keyword evidence="1" id="KW-0472">Membrane</keyword>
<name>A0A828REE9_LIMRT</name>
<reference evidence="2 4" key="1">
    <citation type="submission" date="2011-01" db="EMBL/GenBank/DDBJ databases">
        <authorList>
            <person name="Muzny D."/>
            <person name="Qin X."/>
            <person name="Buhay C."/>
            <person name="Dugan-Rocha S."/>
            <person name="Ding Y."/>
            <person name="Chen G."/>
            <person name="Hawes A."/>
            <person name="Holder M."/>
            <person name="Jhangiani S."/>
            <person name="Johnson A."/>
            <person name="Khan Z."/>
            <person name="Li Z."/>
            <person name="Liu W."/>
            <person name="Liu X."/>
            <person name="Perez L."/>
            <person name="Shen H."/>
            <person name="Wang Q."/>
            <person name="Watt J."/>
            <person name="Xi L."/>
            <person name="Xin Y."/>
            <person name="Zhou J."/>
            <person name="Deng J."/>
            <person name="Jiang H."/>
            <person name="Liu Y."/>
            <person name="Qu J."/>
            <person name="Song X.-Z."/>
            <person name="Zhang L."/>
            <person name="Villasana D."/>
            <person name="Johnson A."/>
            <person name="Liu J."/>
            <person name="Liyanage D."/>
            <person name="Lorensuhewa L."/>
            <person name="Robinson T."/>
            <person name="Song A."/>
            <person name="Song B.-B."/>
            <person name="Dinh H."/>
            <person name="Thornton R."/>
            <person name="Coyle M."/>
            <person name="Francisco L."/>
            <person name="Jackson L."/>
            <person name="Javaid M."/>
            <person name="Korchina V."/>
            <person name="Kovar C."/>
            <person name="Mata R."/>
            <person name="Mathew T."/>
            <person name="Ngo R."/>
            <person name="Nguyen L."/>
            <person name="Nguyen N."/>
            <person name="Okwuonu G."/>
            <person name="Ongeri F."/>
            <person name="Pham C."/>
            <person name="Simmons D."/>
            <person name="Wilczek-Boney K."/>
            <person name="Hale W."/>
            <person name="Jakkamsetti A."/>
            <person name="Pham P."/>
            <person name="Ruth R."/>
            <person name="San Lucas F."/>
            <person name="Warren J."/>
            <person name="Zhang J."/>
            <person name="Zhao Z."/>
            <person name="Zhou C."/>
            <person name="Zhu D."/>
            <person name="Lee S."/>
            <person name="Bess C."/>
            <person name="Blankenburg K."/>
            <person name="Forbes L."/>
            <person name="Fu Q."/>
            <person name="Gubbala S."/>
            <person name="Hirani K."/>
            <person name="Jayaseelan J.C."/>
            <person name="Lara F."/>
            <person name="Munidasa M."/>
            <person name="Palculict T."/>
            <person name="Patil S."/>
            <person name="Pu L.-L."/>
            <person name="Saada N."/>
            <person name="Tang L."/>
            <person name="Weissenberger G."/>
            <person name="Zhu Y."/>
            <person name="Hemphill L."/>
            <person name="Shang Y."/>
            <person name="Youmans B."/>
            <person name="Ayvaz T."/>
            <person name="Ross M."/>
            <person name="Santibanez J."/>
            <person name="Aqrawi P."/>
            <person name="Gross S."/>
            <person name="Joshi V."/>
            <person name="Fowler G."/>
            <person name="Nazareth L."/>
            <person name="Reid J."/>
            <person name="Worley K."/>
            <person name="Petrosino J."/>
            <person name="Highlander S."/>
            <person name="Gibbs R."/>
        </authorList>
    </citation>
    <scope>NUCLEOTIDE SEQUENCE [LARGE SCALE GENOMIC DNA]</scope>
    <source>
        <strain evidence="2 4">MM4-1A</strain>
    </source>
</reference>
<gene>
    <name evidence="3" type="ORF">HMPREF0536_10027</name>
    <name evidence="2" type="ORF">HMPREF0536_11100</name>
</gene>
<protein>
    <submittedName>
        <fullName evidence="2">Uncharacterized protein</fullName>
    </submittedName>
</protein>
<comment type="caution">
    <text evidence="2">The sequence shown here is derived from an EMBL/GenBank/DDBJ whole genome shotgun (WGS) entry which is preliminary data.</text>
</comment>
<evidence type="ECO:0000313" key="3">
    <source>
        <dbReference type="EMBL" id="EGC15999.1"/>
    </source>
</evidence>
<evidence type="ECO:0000313" key="4">
    <source>
        <dbReference type="Proteomes" id="UP000004335"/>
    </source>
</evidence>
<keyword evidence="1" id="KW-1133">Transmembrane helix</keyword>
<feature type="transmembrane region" description="Helical" evidence="1">
    <location>
        <begin position="14"/>
        <end position="32"/>
    </location>
</feature>
<feature type="transmembrane region" description="Helical" evidence="1">
    <location>
        <begin position="52"/>
        <end position="67"/>
    </location>
</feature>
<dbReference type="Proteomes" id="UP000004335">
    <property type="component" value="Unassembled WGS sequence"/>
</dbReference>
<keyword evidence="1" id="KW-0812">Transmembrane</keyword>
<proteinExistence type="predicted"/>
<dbReference type="EMBL" id="ACGX02000002">
    <property type="protein sequence ID" value="EGC15999.1"/>
    <property type="molecule type" value="Genomic_DNA"/>
</dbReference>
<accession>A0A828REE9</accession>
<evidence type="ECO:0000313" key="2">
    <source>
        <dbReference type="EMBL" id="EGC13964.1"/>
    </source>
</evidence>
<dbReference type="RefSeq" id="WP_003666918.1">
    <property type="nucleotide sequence ID" value="NZ_ACGX02000002.1"/>
</dbReference>
<evidence type="ECO:0000256" key="1">
    <source>
        <dbReference type="SAM" id="Phobius"/>
    </source>
</evidence>
<dbReference type="EMBL" id="ACGX02000007">
    <property type="protein sequence ID" value="EGC13964.1"/>
    <property type="molecule type" value="Genomic_DNA"/>
</dbReference>
<dbReference type="AlphaFoldDB" id="A0A828REE9"/>
<sequence>MNKIKRLCKKYQQVIYTLFAVLVIISVVYFALHGFDSFVKWATTDVGSVADWAGSIGTILAFVAVIWQQGRQENITRAVHIEESRPRFSLTYTPKPVLKTRVLFWGNGRTAVNINEILGSRSAENYRFISIENISNNVVYDYSIILKYHSNDNARVRKDYWSSHGLFPRRSVAIVPKFMGTDKDKIGNYIYDELLVKFTTPANEVGFFISKNINNAQTDSSFGKSQYYFVRGSHVKRVTAINTDKMIDVDSSICRKLDKEFDEIIGITSLGEINENGKLS</sequence>